<feature type="domain" description="ParB-like N-terminal" evidence="2">
    <location>
        <begin position="70"/>
        <end position="170"/>
    </location>
</feature>
<dbReference type="PANTHER" id="PTHR33375">
    <property type="entry name" value="CHROMOSOME-PARTITIONING PROTEIN PARB-RELATED"/>
    <property type="match status" value="1"/>
</dbReference>
<dbReference type="EMBL" id="BPFH01000010">
    <property type="protein sequence ID" value="GIT97007.1"/>
    <property type="molecule type" value="Genomic_DNA"/>
</dbReference>
<name>A0ABQ4NRJ3_9RHOB</name>
<comment type="caution">
    <text evidence="3">The sequence shown here is derived from an EMBL/GenBank/DDBJ whole genome shotgun (WGS) entry which is preliminary data.</text>
</comment>
<accession>A0ABQ4NRJ3</accession>
<organism evidence="3 4">
    <name type="scientific">Jannaschia pagri</name>
    <dbReference type="NCBI Taxonomy" id="2829797"/>
    <lineage>
        <taxon>Bacteria</taxon>
        <taxon>Pseudomonadati</taxon>
        <taxon>Pseudomonadota</taxon>
        <taxon>Alphaproteobacteria</taxon>
        <taxon>Rhodobacterales</taxon>
        <taxon>Roseobacteraceae</taxon>
        <taxon>Jannaschia</taxon>
    </lineage>
</organism>
<dbReference type="Pfam" id="PF02195">
    <property type="entry name" value="ParB_N"/>
    <property type="match status" value="1"/>
</dbReference>
<dbReference type="PANTHER" id="PTHR33375:SF1">
    <property type="entry name" value="CHROMOSOME-PARTITIONING PROTEIN PARB-RELATED"/>
    <property type="match status" value="1"/>
</dbReference>
<evidence type="ECO:0000259" key="2">
    <source>
        <dbReference type="SMART" id="SM00470"/>
    </source>
</evidence>
<keyword evidence="4" id="KW-1185">Reference proteome</keyword>
<dbReference type="SUPFAM" id="SSF110849">
    <property type="entry name" value="ParB/Sulfiredoxin"/>
    <property type="match status" value="1"/>
</dbReference>
<dbReference type="InterPro" id="IPR036086">
    <property type="entry name" value="ParB/Sulfiredoxin_sf"/>
</dbReference>
<evidence type="ECO:0000256" key="1">
    <source>
        <dbReference type="SAM" id="MobiDB-lite"/>
    </source>
</evidence>
<dbReference type="RefSeq" id="WP_220750495.1">
    <property type="nucleotide sequence ID" value="NZ_BPFH01000010.1"/>
</dbReference>
<sequence length="348" mass="37439">MAKRRKLEAPSAADLSRLEAELDAARGPAKAAPIAQIAGEAAVGVDPRAPADREAAATLAHAEAEGLLLRQIPLDEIEADALVRDRLVLDADEMEELKGSILKNGLRLPIEVFDRGAGQGYGLLSGYRRLMAVRDLREATDLPQFATIRAILRDPEALGGSFAAMVEENEVRAQLSHFERGRIAVIAAQQGAFANTEAAVEALFPVASKAKRSKIRSFALIFEELGDMLQFPDLLRERDGLRLASALRDGHDEALRDFLAGQRPETPAQEVEVLEAALASLGPSAPAEGIRKGRPRKSAQAHGVRAAGLDVTAERHGRDVVIHVRGAELDGALIDSLVAEIHSLLKRR</sequence>
<dbReference type="Proteomes" id="UP000786693">
    <property type="component" value="Unassembled WGS sequence"/>
</dbReference>
<gene>
    <name evidence="3" type="ORF">JANAI62_36300</name>
</gene>
<reference evidence="3 4" key="1">
    <citation type="submission" date="2021-05" db="EMBL/GenBank/DDBJ databases">
        <title>Bacteria Genome sequencing.</title>
        <authorList>
            <person name="Takabe Y."/>
            <person name="Nakajima Y."/>
            <person name="Suzuki S."/>
            <person name="Shiozaki T."/>
        </authorList>
    </citation>
    <scope>NUCLEOTIDE SEQUENCE [LARGE SCALE GENOMIC DNA]</scope>
    <source>
        <strain evidence="3 4">AI_62</strain>
    </source>
</reference>
<dbReference type="Gene3D" id="3.90.1530.30">
    <property type="match status" value="1"/>
</dbReference>
<evidence type="ECO:0000313" key="3">
    <source>
        <dbReference type="EMBL" id="GIT97007.1"/>
    </source>
</evidence>
<feature type="region of interest" description="Disordered" evidence="1">
    <location>
        <begin position="285"/>
        <end position="305"/>
    </location>
</feature>
<dbReference type="InterPro" id="IPR050336">
    <property type="entry name" value="Chromosome_partition/occlusion"/>
</dbReference>
<protein>
    <submittedName>
        <fullName evidence="3">Chromosome partitioning protein ParB</fullName>
    </submittedName>
</protein>
<evidence type="ECO:0000313" key="4">
    <source>
        <dbReference type="Proteomes" id="UP000786693"/>
    </source>
</evidence>
<dbReference type="InterPro" id="IPR003115">
    <property type="entry name" value="ParB_N"/>
</dbReference>
<dbReference type="SMART" id="SM00470">
    <property type="entry name" value="ParB"/>
    <property type="match status" value="1"/>
</dbReference>
<proteinExistence type="predicted"/>